<dbReference type="AlphaFoldDB" id="A0A8J3RAD0"/>
<organism evidence="2 3">
    <name type="scientific">Sphaerimonospora thailandensis</name>
    <dbReference type="NCBI Taxonomy" id="795644"/>
    <lineage>
        <taxon>Bacteria</taxon>
        <taxon>Bacillati</taxon>
        <taxon>Actinomycetota</taxon>
        <taxon>Actinomycetes</taxon>
        <taxon>Streptosporangiales</taxon>
        <taxon>Streptosporangiaceae</taxon>
        <taxon>Sphaerimonospora</taxon>
    </lineage>
</organism>
<dbReference type="Proteomes" id="UP000610966">
    <property type="component" value="Unassembled WGS sequence"/>
</dbReference>
<keyword evidence="3" id="KW-1185">Reference proteome</keyword>
<reference evidence="2" key="1">
    <citation type="submission" date="2021-01" db="EMBL/GenBank/DDBJ databases">
        <title>Whole genome shotgun sequence of Sphaerimonospora thailandensis NBRC 107569.</title>
        <authorList>
            <person name="Komaki H."/>
            <person name="Tamura T."/>
        </authorList>
    </citation>
    <scope>NUCLEOTIDE SEQUENCE</scope>
    <source>
        <strain evidence="2">NBRC 107569</strain>
    </source>
</reference>
<evidence type="ECO:0000313" key="3">
    <source>
        <dbReference type="Proteomes" id="UP000610966"/>
    </source>
</evidence>
<dbReference type="SUPFAM" id="SSF56219">
    <property type="entry name" value="DNase I-like"/>
    <property type="match status" value="1"/>
</dbReference>
<dbReference type="EMBL" id="BOOG01000028">
    <property type="protein sequence ID" value="GIH70979.1"/>
    <property type="molecule type" value="Genomic_DNA"/>
</dbReference>
<evidence type="ECO:0000313" key="2">
    <source>
        <dbReference type="EMBL" id="GIH70979.1"/>
    </source>
</evidence>
<sequence>MLRVATYNIRSLRDDRAALVRVIREVRPDVLCLQEAPRLLRWRRRRRELARDAGMSVAAGGRVGGVAVFVGPAVRLLHGSGRRLRWFAGLEWRAIAVAVVEKERTRYAVCSAHLDLVAGARLRHATQIVPILERTARRFGALPVLAGDINEQPGDPAWRYLTGRYADCFIGEGGDGATFPARAPGRRIDAVFAGAGLSVVSCGCPDVPPGDLRAASDHCPVVADLRPL</sequence>
<dbReference type="InterPro" id="IPR005135">
    <property type="entry name" value="Endo/exonuclease/phosphatase"/>
</dbReference>
<dbReference type="InterPro" id="IPR036691">
    <property type="entry name" value="Endo/exonu/phosph_ase_sf"/>
</dbReference>
<name>A0A8J3RAD0_9ACTN</name>
<evidence type="ECO:0000259" key="1">
    <source>
        <dbReference type="Pfam" id="PF03372"/>
    </source>
</evidence>
<dbReference type="GO" id="GO:0003824">
    <property type="term" value="F:catalytic activity"/>
    <property type="evidence" value="ECO:0007669"/>
    <property type="project" value="InterPro"/>
</dbReference>
<comment type="caution">
    <text evidence="2">The sequence shown here is derived from an EMBL/GenBank/DDBJ whole genome shotgun (WGS) entry which is preliminary data.</text>
</comment>
<dbReference type="Pfam" id="PF03372">
    <property type="entry name" value="Exo_endo_phos"/>
    <property type="match status" value="1"/>
</dbReference>
<feature type="domain" description="Endonuclease/exonuclease/phosphatase" evidence="1">
    <location>
        <begin position="5"/>
        <end position="218"/>
    </location>
</feature>
<accession>A0A8J3RAD0</accession>
<gene>
    <name evidence="2" type="ORF">Mth01_32320</name>
</gene>
<dbReference type="Gene3D" id="3.60.10.10">
    <property type="entry name" value="Endonuclease/exonuclease/phosphatase"/>
    <property type="match status" value="1"/>
</dbReference>
<proteinExistence type="predicted"/>
<protein>
    <recommendedName>
        <fullName evidence="1">Endonuclease/exonuclease/phosphatase domain-containing protein</fullName>
    </recommendedName>
</protein>
<dbReference type="RefSeq" id="WP_204016686.1">
    <property type="nucleotide sequence ID" value="NZ_BOOG01000028.1"/>
</dbReference>